<dbReference type="WBParaSite" id="Hba_00387">
    <property type="protein sequence ID" value="Hba_00387"/>
    <property type="gene ID" value="Hba_00387"/>
</dbReference>
<sequence>MEKGEDIYNEEERIKNKSFTTSFLLYLSHIMEIPSHRQCRRKNCPPEYSAEPRRNLLKKKIRSTDREAYKRHAITNKDDHKHRDTLDKADYLAEKNHQGLTSAKDERLIYGTFGIYIVVLLKISESYIGRGEYLADEKDTDQALAEYQKVLDIDGTPDALFRFGFSIKLRLFSV</sequence>
<keyword evidence="1" id="KW-0802">TPR repeat</keyword>
<organism evidence="2 3">
    <name type="scientific">Heterorhabditis bacteriophora</name>
    <name type="common">Entomopathogenic nematode worm</name>
    <dbReference type="NCBI Taxonomy" id="37862"/>
    <lineage>
        <taxon>Eukaryota</taxon>
        <taxon>Metazoa</taxon>
        <taxon>Ecdysozoa</taxon>
        <taxon>Nematoda</taxon>
        <taxon>Chromadorea</taxon>
        <taxon>Rhabditida</taxon>
        <taxon>Rhabditina</taxon>
        <taxon>Rhabditomorpha</taxon>
        <taxon>Strongyloidea</taxon>
        <taxon>Heterorhabditidae</taxon>
        <taxon>Heterorhabditis</taxon>
    </lineage>
</organism>
<dbReference type="PROSITE" id="PS50005">
    <property type="entry name" value="TPR"/>
    <property type="match status" value="1"/>
</dbReference>
<dbReference type="Proteomes" id="UP000095283">
    <property type="component" value="Unplaced"/>
</dbReference>
<dbReference type="AlphaFoldDB" id="A0A1I7W6W9"/>
<proteinExistence type="predicted"/>
<evidence type="ECO:0000313" key="3">
    <source>
        <dbReference type="WBParaSite" id="Hba_00387"/>
    </source>
</evidence>
<keyword evidence="2" id="KW-1185">Reference proteome</keyword>
<protein>
    <submittedName>
        <fullName evidence="3">TPR_REGION domain-containing protein</fullName>
    </submittedName>
</protein>
<evidence type="ECO:0000256" key="1">
    <source>
        <dbReference type="PROSITE-ProRule" id="PRU00339"/>
    </source>
</evidence>
<dbReference type="InterPro" id="IPR019734">
    <property type="entry name" value="TPR_rpt"/>
</dbReference>
<reference evidence="3" key="1">
    <citation type="submission" date="2016-11" db="UniProtKB">
        <authorList>
            <consortium name="WormBaseParasite"/>
        </authorList>
    </citation>
    <scope>IDENTIFICATION</scope>
</reference>
<name>A0A1I7W6W9_HETBA</name>
<accession>A0A1I7W6W9</accession>
<feature type="repeat" description="TPR" evidence="1">
    <location>
        <begin position="124"/>
        <end position="157"/>
    </location>
</feature>
<evidence type="ECO:0000313" key="2">
    <source>
        <dbReference type="Proteomes" id="UP000095283"/>
    </source>
</evidence>